<dbReference type="Proteomes" id="UP001501747">
    <property type="component" value="Unassembled WGS sequence"/>
</dbReference>
<protein>
    <recommendedName>
        <fullName evidence="3">Amidophosphoribosyltransferase</fullName>
    </recommendedName>
</protein>
<organism evidence="1 2">
    <name type="scientific">Allokutzneria multivorans</name>
    <dbReference type="NCBI Taxonomy" id="1142134"/>
    <lineage>
        <taxon>Bacteria</taxon>
        <taxon>Bacillati</taxon>
        <taxon>Actinomycetota</taxon>
        <taxon>Actinomycetes</taxon>
        <taxon>Pseudonocardiales</taxon>
        <taxon>Pseudonocardiaceae</taxon>
        <taxon>Allokutzneria</taxon>
    </lineage>
</organism>
<reference evidence="2" key="1">
    <citation type="journal article" date="2019" name="Int. J. Syst. Evol. Microbiol.">
        <title>The Global Catalogue of Microorganisms (GCM) 10K type strain sequencing project: providing services to taxonomists for standard genome sequencing and annotation.</title>
        <authorList>
            <consortium name="The Broad Institute Genomics Platform"/>
            <consortium name="The Broad Institute Genome Sequencing Center for Infectious Disease"/>
            <person name="Wu L."/>
            <person name="Ma J."/>
        </authorList>
    </citation>
    <scope>NUCLEOTIDE SEQUENCE [LARGE SCALE GENOMIC DNA]</scope>
    <source>
        <strain evidence="2">JCM 17342</strain>
    </source>
</reference>
<evidence type="ECO:0000313" key="2">
    <source>
        <dbReference type="Proteomes" id="UP001501747"/>
    </source>
</evidence>
<dbReference type="CDD" id="cd06223">
    <property type="entry name" value="PRTases_typeI"/>
    <property type="match status" value="1"/>
</dbReference>
<dbReference type="Gene3D" id="3.40.50.2020">
    <property type="match status" value="1"/>
</dbReference>
<proteinExistence type="predicted"/>
<comment type="caution">
    <text evidence="1">The sequence shown here is derived from an EMBL/GenBank/DDBJ whole genome shotgun (WGS) entry which is preliminary data.</text>
</comment>
<keyword evidence="2" id="KW-1185">Reference proteome</keyword>
<dbReference type="InterPro" id="IPR000836">
    <property type="entry name" value="PRTase_dom"/>
</dbReference>
<evidence type="ECO:0008006" key="3">
    <source>
        <dbReference type="Google" id="ProtNLM"/>
    </source>
</evidence>
<accession>A0ABP7RUA3</accession>
<dbReference type="EMBL" id="BAABAL010000006">
    <property type="protein sequence ID" value="GAA4002247.1"/>
    <property type="molecule type" value="Genomic_DNA"/>
</dbReference>
<dbReference type="InterPro" id="IPR029057">
    <property type="entry name" value="PRTase-like"/>
</dbReference>
<evidence type="ECO:0000313" key="1">
    <source>
        <dbReference type="EMBL" id="GAA4002247.1"/>
    </source>
</evidence>
<dbReference type="SUPFAM" id="SSF53271">
    <property type="entry name" value="PRTase-like"/>
    <property type="match status" value="1"/>
</dbReference>
<name>A0ABP7RUA3_9PSEU</name>
<gene>
    <name evidence="1" type="ORF">GCM10022247_23760</name>
</gene>
<sequence length="259" mass="28405">MTSGTPHEYRSRLQVRVGGFFRNTVRVPGQTCSVCTGPSTLPLCRQCYAQQQEFGERLASSVLTLTYVRGDTAHQSVHTVRAYKRDPPAPRCAENLATMIAAATKIHGRCITESTGSPWEAITFVPSKNYPVTEHPVVGLARKAAGASIPGNQVLLELGPGIADKNRVVRDDRFVLSEQHRERVRGRHVLLIDDTWVTGAKIQSAAVTLRDAGASRVTALCVARWCKVGWADHKALLDSRTDPYDPFICPVSGKNCVER</sequence>